<accession>A0A1Q9CJS1</accession>
<dbReference type="Pfam" id="PF07137">
    <property type="entry name" value="VDE"/>
    <property type="match status" value="1"/>
</dbReference>
<gene>
    <name evidence="3" type="primary">VDE1</name>
    <name evidence="3" type="ORF">AK812_SmicGene36091</name>
</gene>
<dbReference type="InterPro" id="IPR012674">
    <property type="entry name" value="Calycin"/>
</dbReference>
<evidence type="ECO:0000256" key="1">
    <source>
        <dbReference type="SAM" id="MobiDB-lite"/>
    </source>
</evidence>
<keyword evidence="4" id="KW-1185">Reference proteome</keyword>
<feature type="region of interest" description="Disordered" evidence="1">
    <location>
        <begin position="672"/>
        <end position="698"/>
    </location>
</feature>
<evidence type="ECO:0000313" key="3">
    <source>
        <dbReference type="EMBL" id="OLP83180.1"/>
    </source>
</evidence>
<protein>
    <submittedName>
        <fullName evidence="3">Violaxanthin de-epoxidase, chloroplastic</fullName>
    </submittedName>
</protein>
<name>A0A1Q9CJS1_SYMMI</name>
<comment type="caution">
    <text evidence="3">The sequence shown here is derived from an EMBL/GenBank/DDBJ whole genome shotgun (WGS) entry which is preliminary data.</text>
</comment>
<reference evidence="3 4" key="1">
    <citation type="submission" date="2016-02" db="EMBL/GenBank/DDBJ databases">
        <title>Genome analysis of coral dinoflagellate symbionts highlights evolutionary adaptations to a symbiotic lifestyle.</title>
        <authorList>
            <person name="Aranda M."/>
            <person name="Li Y."/>
            <person name="Liew Y.J."/>
            <person name="Baumgarten S."/>
            <person name="Simakov O."/>
            <person name="Wilson M."/>
            <person name="Piel J."/>
            <person name="Ashoor H."/>
            <person name="Bougouffa S."/>
            <person name="Bajic V.B."/>
            <person name="Ryu T."/>
            <person name="Ravasi T."/>
            <person name="Bayer T."/>
            <person name="Micklem G."/>
            <person name="Kim H."/>
            <person name="Bhak J."/>
            <person name="Lajeunesse T.C."/>
            <person name="Voolstra C.R."/>
        </authorList>
    </citation>
    <scope>NUCLEOTIDE SEQUENCE [LARGE SCALE GENOMIC DNA]</scope>
    <source>
        <strain evidence="3 4">CCMP2467</strain>
    </source>
</reference>
<dbReference type="OrthoDB" id="420426at2759"/>
<dbReference type="InterPro" id="IPR010788">
    <property type="entry name" value="VDE_dom"/>
</dbReference>
<evidence type="ECO:0000313" key="4">
    <source>
        <dbReference type="Proteomes" id="UP000186817"/>
    </source>
</evidence>
<evidence type="ECO:0000259" key="2">
    <source>
        <dbReference type="Pfam" id="PF07137"/>
    </source>
</evidence>
<proteinExistence type="predicted"/>
<dbReference type="PANTHER" id="PTHR33970">
    <property type="entry name" value="VIOLAXANTHIN DE-EPOXIDASE, CHLOROPLASTIC-RELATED"/>
    <property type="match status" value="1"/>
</dbReference>
<sequence length="1458" mass="162351">MDYTELVDSSPVPLPLKLPLMMKSQIVIDAAAADHARASNAVSMTEDDALIVYDGSAVAGEAQCTAPPGPVLVKDLVEEIGHDVGDEAFTSTYSLPLRRCLRQRSISKVVVVVHEYLASGPMRIAVGTPRRPQGQVVMPLLLKSRFGPVRAAGYEEFANGVGEFPRLGFHFVSSRVVVAKMILRSATDKARIQKSEAVHARMRKVHRNGPLLLFAVLLGLFAYRRSQASGADSRGDWALSLSESQENEASLPRAILVHPDRGTPSLAKGVVSTTWSEAAEQIRRRVAWDLDAKAELQVMTLTRFCQSLQRAPSNVSLVLGLDLSEKLPSPCTDQAKNNMLHSIPTRLFVNSSAPGFMESNSWYPSTKPKGRKAWKLLKRVLRLLHRQAEDELIQALLLLMNQHVIPLKAVEMQMPNPNPVSLARTGIFCGFHTAACMLQPQCFQGLFCIALCHLDDQTCAYRCLLKYDVPMIAKFSECALEKQNVMNFHALPPTLPEVKPLDNYRFAQLTVPMANEILVGHRKNKEKRYSWIVAASSSAAYAQFRLQYQIWRYVKKRFLYHAVFLAEGRDGKDAWKTRTYLVKPLEEAGHWLFRASDSGIKVQEHWYLLGADRDLQWMVLYFAGVASHAGQAYRGSMLLTADGNLPSSYAMRDVEESLSRVGMALWELSPVDNGANHTAGPSPLERARKPKPKQRAAGTDVGMQFITTEVEFGPAKRLIARAELQRPLVPMVAASPFKSCIDALTHALQARVCPIYVHVVEPSSYEIPTAMDDRAVVMTATERFMESVENAANGFSIFEEMDATPKQAGETPKRFAGRMGEAQVFAKSILGCLGLDMAKENHRPSSMTPRADREKIFCQLAVSREVIPDPCGESCVSRPDAGDTSLLQTAKASGEPISSKEFAEKMQCDAQENSFSINGGDWTFVLGNFQSAGILWEDLLVSWEKGGPNKEYFGIDYTFMSQTYSFTDYLTVSSSLGVTRFPMTLWASQVIKLILPLPFPTGCNRFWKEQDFSGLYISPPWSLEELKSPGFDDAGWPRSTYPNDLIVDSLTFCITVQPFLKVLPGDSPDAPPTMEVRLQLFLELRPVFRTPGPKPTTTTTTTKPYDRRRRDYFTRVPSEVERWCRKYLRRVAHGIVLRVLVNPLWTCVDPPGLFSSIRYQFFPAYPGELSELEWFAESPKWPENLTIPAGFLFDIPDLRNLLSTAERQRVQDFKETVDEEIVPPENVSVTDGDCPVPFAIGGGCKCKEGCGGCSKAGCTPPPYLNSDFTSDTSLSCEGPWPPPLDLVAMHKTICGACSKFLPYDGAEVLAAFPDDRNTFRCLGTGEWSGEPVHYTVARGWCLELEGNEKVIMVRREGRDNASVQCPDGYQVVGGGCTFIEGFEFTLRESYPTSRNTWECVFDSTWSCGEGSPVCLRSEARAMCLGIARLALFTQAQDRFHKKALHFDGLFLIAQWYPD</sequence>
<dbReference type="GO" id="GO:0010028">
    <property type="term" value="P:xanthophyll cycle"/>
    <property type="evidence" value="ECO:0007669"/>
    <property type="project" value="InterPro"/>
</dbReference>
<dbReference type="PANTHER" id="PTHR33970:SF2">
    <property type="entry name" value="OS01G0716400 PROTEIN"/>
    <property type="match status" value="1"/>
</dbReference>
<dbReference type="Gene3D" id="2.40.128.20">
    <property type="match status" value="1"/>
</dbReference>
<feature type="domain" description="VDE lipocalin" evidence="2">
    <location>
        <begin position="429"/>
        <end position="673"/>
    </location>
</feature>
<dbReference type="GO" id="GO:0046422">
    <property type="term" value="F:violaxanthin de-epoxidase activity"/>
    <property type="evidence" value="ECO:0007669"/>
    <property type="project" value="InterPro"/>
</dbReference>
<dbReference type="EMBL" id="LSRX01001135">
    <property type="protein sequence ID" value="OLP83180.1"/>
    <property type="molecule type" value="Genomic_DNA"/>
</dbReference>
<dbReference type="InterPro" id="IPR044682">
    <property type="entry name" value="VDE"/>
</dbReference>
<dbReference type="Proteomes" id="UP000186817">
    <property type="component" value="Unassembled WGS sequence"/>
</dbReference>
<organism evidence="3 4">
    <name type="scientific">Symbiodinium microadriaticum</name>
    <name type="common">Dinoflagellate</name>
    <name type="synonym">Zooxanthella microadriatica</name>
    <dbReference type="NCBI Taxonomy" id="2951"/>
    <lineage>
        <taxon>Eukaryota</taxon>
        <taxon>Sar</taxon>
        <taxon>Alveolata</taxon>
        <taxon>Dinophyceae</taxon>
        <taxon>Suessiales</taxon>
        <taxon>Symbiodiniaceae</taxon>
        <taxon>Symbiodinium</taxon>
    </lineage>
</organism>